<dbReference type="InterPro" id="IPR043502">
    <property type="entry name" value="DNA/RNA_pol_sf"/>
</dbReference>
<feature type="domain" description="Integrase catalytic" evidence="2">
    <location>
        <begin position="1"/>
        <end position="75"/>
    </location>
</feature>
<dbReference type="AlphaFoldDB" id="A0A0A9X3D5"/>
<organism evidence="3">
    <name type="scientific">Lygus hesperus</name>
    <name type="common">Western plant bug</name>
    <dbReference type="NCBI Taxonomy" id="30085"/>
    <lineage>
        <taxon>Eukaryota</taxon>
        <taxon>Metazoa</taxon>
        <taxon>Ecdysozoa</taxon>
        <taxon>Arthropoda</taxon>
        <taxon>Hexapoda</taxon>
        <taxon>Insecta</taxon>
        <taxon>Pterygota</taxon>
        <taxon>Neoptera</taxon>
        <taxon>Paraneoptera</taxon>
        <taxon>Hemiptera</taxon>
        <taxon>Heteroptera</taxon>
        <taxon>Panheteroptera</taxon>
        <taxon>Cimicomorpha</taxon>
        <taxon>Miridae</taxon>
        <taxon>Mirini</taxon>
        <taxon>Lygus</taxon>
    </lineage>
</organism>
<dbReference type="CDD" id="cd09272">
    <property type="entry name" value="RNase_HI_RT_Ty1"/>
    <property type="match status" value="1"/>
</dbReference>
<accession>A0A0A9X3D5</accession>
<feature type="compositionally biased region" description="Acidic residues" evidence="1">
    <location>
        <begin position="205"/>
        <end position="217"/>
    </location>
</feature>
<reference evidence="3" key="1">
    <citation type="journal article" date="2014" name="PLoS ONE">
        <title>Transcriptome-Based Identification of ABC Transporters in the Western Tarnished Plant Bug Lygus hesperus.</title>
        <authorList>
            <person name="Hull J.J."/>
            <person name="Chaney K."/>
            <person name="Geib S.M."/>
            <person name="Fabrick J.A."/>
            <person name="Brent C.S."/>
            <person name="Walsh D."/>
            <person name="Lavine L.C."/>
        </authorList>
    </citation>
    <scope>NUCLEOTIDE SEQUENCE</scope>
</reference>
<name>A0A0A9X3D5_LYGHE</name>
<protein>
    <submittedName>
        <fullName evidence="3">Retrovirus-related Pol polyprotein from transposon TNT 1-94</fullName>
    </submittedName>
</protein>
<dbReference type="InterPro" id="IPR013103">
    <property type="entry name" value="RVT_2"/>
</dbReference>
<dbReference type="PANTHER" id="PTHR11439:SF483">
    <property type="entry name" value="PEPTIDE SYNTHASE GLIP-LIKE, PUTATIVE (AFU_ORTHOLOGUE AFUA_3G12920)-RELATED"/>
    <property type="match status" value="1"/>
</dbReference>
<evidence type="ECO:0000313" key="3">
    <source>
        <dbReference type="EMBL" id="JAG14156.1"/>
    </source>
</evidence>
<feature type="non-terminal residue" evidence="3">
    <location>
        <position position="1"/>
    </location>
</feature>
<dbReference type="InterPro" id="IPR057670">
    <property type="entry name" value="SH3_retrovirus"/>
</dbReference>
<feature type="region of interest" description="Disordered" evidence="1">
    <location>
        <begin position="1"/>
        <end position="20"/>
    </location>
</feature>
<dbReference type="SUPFAM" id="SSF53098">
    <property type="entry name" value="Ribonuclease H-like"/>
    <property type="match status" value="1"/>
</dbReference>
<evidence type="ECO:0000256" key="1">
    <source>
        <dbReference type="SAM" id="MobiDB-lite"/>
    </source>
</evidence>
<dbReference type="GO" id="GO:0015074">
    <property type="term" value="P:DNA integration"/>
    <property type="evidence" value="ECO:0007669"/>
    <property type="project" value="InterPro"/>
</dbReference>
<gene>
    <name evidence="3" type="primary">POLX_218</name>
    <name evidence="3" type="ORF">CM83_15531</name>
</gene>
<dbReference type="PROSITE" id="PS50994">
    <property type="entry name" value="INTEGRASE"/>
    <property type="match status" value="1"/>
</dbReference>
<sequence length="794" mass="89782">GISRRLSCTYSPQQNGRSERKNRTLLDKARCLLIESRLPLEFWAEAIHTANYLCNRTPTRTLDHQTPFERWVKRKPSVRHLHIFGSKAFPLDKNIKRGKFDPKTNVGIFVGYSEISKGYRIWKPEQNKIEVTRDVKIINQMFYDRDINHDALKELTADHIVDENDFLEVIIQESSPAEHQMPQDDNGSEEEESTSIDYTTGESGSEGDSEPEGDSEEGNTPRQSGRERKPPIWSKDYVMGTHFGMLAGHYVDESREDPSEWESAIKEEIKAHLVNDTWTLVNRKNDMNVIGSKMVLKKKFKPTGELERRKARFVARGFSQRPGTDYMETFAPVAKMSSIRLLLGLAAEEGMTVHHLDVSTAFLNGEIDTTIHMKMPELLEKYLCDIMIEESEKEDKLVYLKAKNMLEDLRKGGAEKVCLLKKAVYGLKQSGRQWFTKLNAKLLDFGFTPSQADPCIFVSTKGAAKVIIAVYVDDLILSSTSLSAIEDIKNSLMQKFSMRDLGTLKYCLGVEVDQKDGSITLSQTKYIEDLLLNYNMQDAKPVRAPMEAGIKLSVPDPSKKPCDVPYQSLIGSLMYLSIATRPDIAHAISYLSQFNSRYSNEHWVAAKRVLRYLKGTKNLGIRYTKTGEPITGFADADWASCTIDRRSYTGYVFKYAGACISWESRKQKTVALSTAEAEYMCLTESAKEAIHLEQLACDMGLDCKSITVYNDNQAAHKLATNPVISARSKHISVKEHFIREVIRCGSVKILYCPTEEMDADVLTKPLPGPRFVKLREKIGLSKRSCSGEGVLSRI</sequence>
<dbReference type="EMBL" id="GBHO01029448">
    <property type="protein sequence ID" value="JAG14156.1"/>
    <property type="molecule type" value="Transcribed_RNA"/>
</dbReference>
<dbReference type="GO" id="GO:0071897">
    <property type="term" value="P:DNA biosynthetic process"/>
    <property type="evidence" value="ECO:0007669"/>
    <property type="project" value="UniProtKB-ARBA"/>
</dbReference>
<dbReference type="InterPro" id="IPR036397">
    <property type="entry name" value="RNaseH_sf"/>
</dbReference>
<proteinExistence type="predicted"/>
<dbReference type="Pfam" id="PF07727">
    <property type="entry name" value="RVT_2"/>
    <property type="match status" value="2"/>
</dbReference>
<dbReference type="GO" id="GO:0003676">
    <property type="term" value="F:nucleic acid binding"/>
    <property type="evidence" value="ECO:0007669"/>
    <property type="project" value="InterPro"/>
</dbReference>
<dbReference type="PANTHER" id="PTHR11439">
    <property type="entry name" value="GAG-POL-RELATED RETROTRANSPOSON"/>
    <property type="match status" value="1"/>
</dbReference>
<dbReference type="Pfam" id="PF25597">
    <property type="entry name" value="SH3_retrovirus"/>
    <property type="match status" value="1"/>
</dbReference>
<dbReference type="Gene3D" id="3.30.420.10">
    <property type="entry name" value="Ribonuclease H-like superfamily/Ribonuclease H"/>
    <property type="match status" value="1"/>
</dbReference>
<evidence type="ECO:0000259" key="2">
    <source>
        <dbReference type="PROSITE" id="PS50994"/>
    </source>
</evidence>
<reference evidence="3" key="2">
    <citation type="submission" date="2014-07" db="EMBL/GenBank/DDBJ databases">
        <authorList>
            <person name="Hull J."/>
        </authorList>
    </citation>
    <scope>NUCLEOTIDE SEQUENCE</scope>
</reference>
<feature type="region of interest" description="Disordered" evidence="1">
    <location>
        <begin position="174"/>
        <end position="232"/>
    </location>
</feature>
<dbReference type="InterPro" id="IPR001584">
    <property type="entry name" value="Integrase_cat-core"/>
</dbReference>
<feature type="compositionally biased region" description="Polar residues" evidence="1">
    <location>
        <begin position="1"/>
        <end position="16"/>
    </location>
</feature>
<dbReference type="GO" id="GO:0042575">
    <property type="term" value="C:DNA polymerase complex"/>
    <property type="evidence" value="ECO:0007669"/>
    <property type="project" value="UniProtKB-ARBA"/>
</dbReference>
<dbReference type="SUPFAM" id="SSF56672">
    <property type="entry name" value="DNA/RNA polymerases"/>
    <property type="match status" value="1"/>
</dbReference>
<dbReference type="InterPro" id="IPR012337">
    <property type="entry name" value="RNaseH-like_sf"/>
</dbReference>